<sequence length="94" mass="9739">MGGAWAYFVRGLPLLPSQRCGAGRRGPCGCTPGIRWILQPSREVVSFLVALGKGMGAGFSCCSGGLMMVVVLCSCSKVGLMRSSATDGISLCSY</sequence>
<keyword evidence="1" id="KW-0472">Membrane</keyword>
<gene>
    <name evidence="2" type="ORF">COCSUDRAFT_33280</name>
</gene>
<dbReference type="AlphaFoldDB" id="I0YXS9"/>
<keyword evidence="3" id="KW-1185">Reference proteome</keyword>
<dbReference type="Proteomes" id="UP000007264">
    <property type="component" value="Unassembled WGS sequence"/>
</dbReference>
<proteinExistence type="predicted"/>
<keyword evidence="1" id="KW-0812">Transmembrane</keyword>
<keyword evidence="1" id="KW-1133">Transmembrane helix</keyword>
<dbReference type="EMBL" id="AGSI01000008">
    <property type="protein sequence ID" value="EIE23198.1"/>
    <property type="molecule type" value="Genomic_DNA"/>
</dbReference>
<evidence type="ECO:0000313" key="2">
    <source>
        <dbReference type="EMBL" id="EIE23198.1"/>
    </source>
</evidence>
<evidence type="ECO:0000256" key="1">
    <source>
        <dbReference type="SAM" id="Phobius"/>
    </source>
</evidence>
<accession>I0YXS9</accession>
<dbReference type="KEGG" id="csl:COCSUDRAFT_33280"/>
<dbReference type="GeneID" id="17041186"/>
<name>I0YXS9_COCSC</name>
<feature type="transmembrane region" description="Helical" evidence="1">
    <location>
        <begin position="55"/>
        <end position="75"/>
    </location>
</feature>
<dbReference type="RefSeq" id="XP_005647742.1">
    <property type="nucleotide sequence ID" value="XM_005647685.1"/>
</dbReference>
<organism evidence="2 3">
    <name type="scientific">Coccomyxa subellipsoidea (strain C-169)</name>
    <name type="common">Green microalga</name>
    <dbReference type="NCBI Taxonomy" id="574566"/>
    <lineage>
        <taxon>Eukaryota</taxon>
        <taxon>Viridiplantae</taxon>
        <taxon>Chlorophyta</taxon>
        <taxon>core chlorophytes</taxon>
        <taxon>Trebouxiophyceae</taxon>
        <taxon>Trebouxiophyceae incertae sedis</taxon>
        <taxon>Coccomyxaceae</taxon>
        <taxon>Coccomyxa</taxon>
        <taxon>Coccomyxa subellipsoidea</taxon>
    </lineage>
</organism>
<evidence type="ECO:0000313" key="3">
    <source>
        <dbReference type="Proteomes" id="UP000007264"/>
    </source>
</evidence>
<comment type="caution">
    <text evidence="2">The sequence shown here is derived from an EMBL/GenBank/DDBJ whole genome shotgun (WGS) entry which is preliminary data.</text>
</comment>
<reference evidence="2 3" key="1">
    <citation type="journal article" date="2012" name="Genome Biol.">
        <title>The genome of the polar eukaryotic microalga coccomyxa subellipsoidea reveals traits of cold adaptation.</title>
        <authorList>
            <person name="Blanc G."/>
            <person name="Agarkova I."/>
            <person name="Grimwood J."/>
            <person name="Kuo A."/>
            <person name="Brueggeman A."/>
            <person name="Dunigan D."/>
            <person name="Gurnon J."/>
            <person name="Ladunga I."/>
            <person name="Lindquist E."/>
            <person name="Lucas S."/>
            <person name="Pangilinan J."/>
            <person name="Proschold T."/>
            <person name="Salamov A."/>
            <person name="Schmutz J."/>
            <person name="Weeks D."/>
            <person name="Yamada T."/>
            <person name="Claverie J.M."/>
            <person name="Grigoriev I."/>
            <person name="Van Etten J."/>
            <person name="Lomsadze A."/>
            <person name="Borodovsky M."/>
        </authorList>
    </citation>
    <scope>NUCLEOTIDE SEQUENCE [LARGE SCALE GENOMIC DNA]</scope>
    <source>
        <strain evidence="2 3">C-169</strain>
    </source>
</reference>
<protein>
    <submittedName>
        <fullName evidence="2">Uncharacterized protein</fullName>
    </submittedName>
</protein>